<sequence>MPAPRAEPAGCGPVASGPTASRLIDTLAASDEKAPAAVRAARAEARARVWESAGERAPDADGAVTGGPATRTPYDSSPPPEEWNPASPRDEPRAPA</sequence>
<dbReference type="EMBL" id="OCNE01000003">
    <property type="protein sequence ID" value="SOD61412.1"/>
    <property type="molecule type" value="Genomic_DNA"/>
</dbReference>
<proteinExistence type="predicted"/>
<feature type="compositionally biased region" description="Basic and acidic residues" evidence="1">
    <location>
        <begin position="43"/>
        <end position="59"/>
    </location>
</feature>
<feature type="region of interest" description="Disordered" evidence="1">
    <location>
        <begin position="43"/>
        <end position="96"/>
    </location>
</feature>
<organism evidence="2 3">
    <name type="scientific">Streptomyces zhaozhouensis</name>
    <dbReference type="NCBI Taxonomy" id="1300267"/>
    <lineage>
        <taxon>Bacteria</taxon>
        <taxon>Bacillati</taxon>
        <taxon>Actinomycetota</taxon>
        <taxon>Actinomycetes</taxon>
        <taxon>Kitasatosporales</taxon>
        <taxon>Streptomycetaceae</taxon>
        <taxon>Streptomyces</taxon>
    </lineage>
</organism>
<accession>A0A286DRX0</accession>
<reference evidence="2 3" key="1">
    <citation type="submission" date="2017-09" db="EMBL/GenBank/DDBJ databases">
        <authorList>
            <person name="Ehlers B."/>
            <person name="Leendertz F.H."/>
        </authorList>
    </citation>
    <scope>NUCLEOTIDE SEQUENCE [LARGE SCALE GENOMIC DNA]</scope>
    <source>
        <strain evidence="2 3">CGMCC 4.7095</strain>
    </source>
</reference>
<dbReference type="AlphaFoldDB" id="A0A286DRX0"/>
<evidence type="ECO:0000256" key="1">
    <source>
        <dbReference type="SAM" id="MobiDB-lite"/>
    </source>
</evidence>
<dbReference type="Proteomes" id="UP000219072">
    <property type="component" value="Unassembled WGS sequence"/>
</dbReference>
<protein>
    <submittedName>
        <fullName evidence="2">Uncharacterized protein</fullName>
    </submittedName>
</protein>
<evidence type="ECO:0000313" key="2">
    <source>
        <dbReference type="EMBL" id="SOD61412.1"/>
    </source>
</evidence>
<evidence type="ECO:0000313" key="3">
    <source>
        <dbReference type="Proteomes" id="UP000219072"/>
    </source>
</evidence>
<keyword evidence="3" id="KW-1185">Reference proteome</keyword>
<name>A0A286DRX0_9ACTN</name>
<gene>
    <name evidence="2" type="ORF">SAMN06297387_103155</name>
</gene>